<dbReference type="EMBL" id="LVCJ01000075">
    <property type="protein sequence ID" value="OAL30150.1"/>
    <property type="molecule type" value="Genomic_DNA"/>
</dbReference>
<evidence type="ECO:0000313" key="2">
    <source>
        <dbReference type="EMBL" id="OAL30150.1"/>
    </source>
</evidence>
<dbReference type="RefSeq" id="XP_022496884.1">
    <property type="nucleotide sequence ID" value="XM_022647140.1"/>
</dbReference>
<feature type="compositionally biased region" description="Polar residues" evidence="1">
    <location>
        <begin position="16"/>
        <end position="27"/>
    </location>
</feature>
<evidence type="ECO:0000313" key="3">
    <source>
        <dbReference type="Proteomes" id="UP000185904"/>
    </source>
</evidence>
<reference evidence="2 3" key="1">
    <citation type="submission" date="2016-03" db="EMBL/GenBank/DDBJ databases">
        <title>The draft genome sequence of Fonsecaea nubica causative agent of cutaneous subcutaneous infection in human host.</title>
        <authorList>
            <person name="Costa F."/>
            <person name="Sybren D.H."/>
            <person name="Raittz R.T."/>
            <person name="Weiss V.A."/>
            <person name="Leao A.C."/>
            <person name="Gomes R."/>
            <person name="De Souza E.M."/>
            <person name="Pedrosa F.O."/>
            <person name="Steffens M.B."/>
            <person name="Bombassaro A."/>
            <person name="Tadra-Sfeir M.Z."/>
            <person name="Moreno L.F."/>
            <person name="Najafzadeh M.J."/>
            <person name="Felipe M.S."/>
            <person name="Teixeira M."/>
            <person name="Sun J."/>
            <person name="Xi L."/>
            <person name="Castro M.A."/>
            <person name="Vicente V.A."/>
        </authorList>
    </citation>
    <scope>NUCLEOTIDE SEQUENCE [LARGE SCALE GENOMIC DNA]</scope>
    <source>
        <strain evidence="2 3">CBS 269.64</strain>
    </source>
</reference>
<feature type="compositionally biased region" description="Polar residues" evidence="1">
    <location>
        <begin position="386"/>
        <end position="397"/>
    </location>
</feature>
<evidence type="ECO:0000256" key="1">
    <source>
        <dbReference type="SAM" id="MobiDB-lite"/>
    </source>
</evidence>
<dbReference type="GeneID" id="34592268"/>
<name>A0A178CJJ6_9EURO</name>
<proteinExistence type="predicted"/>
<feature type="compositionally biased region" description="Acidic residues" evidence="1">
    <location>
        <begin position="343"/>
        <end position="368"/>
    </location>
</feature>
<comment type="caution">
    <text evidence="2">The sequence shown here is derived from an EMBL/GenBank/DDBJ whole genome shotgun (WGS) entry which is preliminary data.</text>
</comment>
<feature type="region of interest" description="Disordered" evidence="1">
    <location>
        <begin position="325"/>
        <end position="397"/>
    </location>
</feature>
<dbReference type="AlphaFoldDB" id="A0A178CJJ6"/>
<keyword evidence="3" id="KW-1185">Reference proteome</keyword>
<protein>
    <submittedName>
        <fullName evidence="2">Uncharacterized protein</fullName>
    </submittedName>
</protein>
<dbReference type="Proteomes" id="UP000185904">
    <property type="component" value="Unassembled WGS sequence"/>
</dbReference>
<sequence length="397" mass="44269">MQSLPHRRRSDAGPQAASQAQVTTTDPSHIDATERPALSSKQCDNNTDTLSHTLLSLDHSASNSLNPPLTVPAIFKQVQDRQSGRVPGTEWNTYHVTPSEWATLRELLEGSDICEKLRVDYFSQTEAFVQRMPSFTHEYTSRRFHELLKTGLASICHGTPEEGQFMKQIRSGGSSDVDGVQGPSMHEPDDYIFCRGHPFYGLVLEVAYSQKSKELENLARFYLFEADRNVQKVIGISIDYDRSKKVTLHTWQRDSSDTTTGGQLQHSLQEVRTETGAWVPGPPLQISVLDIAPLHSVPSSLYGATIQIPLDELCEEIEYGERTTTEFKEKRKARQCQNSDPLDRDDDDSSQQCESDDDAGTERLDEDYVPSRVGCKGSEPGGSPIGTRSRTNGAFDN</sequence>
<gene>
    <name evidence="2" type="ORF">AYO20_08866</name>
</gene>
<accession>A0A178CJJ6</accession>
<organism evidence="2 3">
    <name type="scientific">Fonsecaea nubica</name>
    <dbReference type="NCBI Taxonomy" id="856822"/>
    <lineage>
        <taxon>Eukaryota</taxon>
        <taxon>Fungi</taxon>
        <taxon>Dikarya</taxon>
        <taxon>Ascomycota</taxon>
        <taxon>Pezizomycotina</taxon>
        <taxon>Eurotiomycetes</taxon>
        <taxon>Chaetothyriomycetidae</taxon>
        <taxon>Chaetothyriales</taxon>
        <taxon>Herpotrichiellaceae</taxon>
        <taxon>Fonsecaea</taxon>
    </lineage>
</organism>
<dbReference type="OrthoDB" id="3777810at2759"/>
<feature type="region of interest" description="Disordered" evidence="1">
    <location>
        <begin position="1"/>
        <end position="45"/>
    </location>
</feature>